<evidence type="ECO:0000256" key="4">
    <source>
        <dbReference type="SAM" id="MobiDB-lite"/>
    </source>
</evidence>
<feature type="region of interest" description="Disordered" evidence="4">
    <location>
        <begin position="17"/>
        <end position="42"/>
    </location>
</feature>
<protein>
    <recommendedName>
        <fullName evidence="3">Basal-body rod modification protein FlgD</fullName>
    </recommendedName>
</protein>
<evidence type="ECO:0000313" key="6">
    <source>
        <dbReference type="Proteomes" id="UP000766246"/>
    </source>
</evidence>
<comment type="similarity">
    <text evidence="1 3">Belongs to the FlgD family.</text>
</comment>
<evidence type="ECO:0000313" key="5">
    <source>
        <dbReference type="EMBL" id="MBE5919282.1"/>
    </source>
</evidence>
<evidence type="ECO:0000256" key="1">
    <source>
        <dbReference type="ARBA" id="ARBA00010577"/>
    </source>
</evidence>
<dbReference type="Proteomes" id="UP000766246">
    <property type="component" value="Unassembled WGS sequence"/>
</dbReference>
<dbReference type="Pfam" id="PF03963">
    <property type="entry name" value="FlgD"/>
    <property type="match status" value="1"/>
</dbReference>
<dbReference type="InterPro" id="IPR005648">
    <property type="entry name" value="FlgD"/>
</dbReference>
<feature type="compositionally biased region" description="Basic and acidic residues" evidence="4">
    <location>
        <begin position="227"/>
        <end position="243"/>
    </location>
</feature>
<gene>
    <name evidence="5" type="ORF">E7272_05485</name>
</gene>
<evidence type="ECO:0000256" key="2">
    <source>
        <dbReference type="ARBA" id="ARBA00022795"/>
    </source>
</evidence>
<evidence type="ECO:0000256" key="3">
    <source>
        <dbReference type="RuleBase" id="RU362076"/>
    </source>
</evidence>
<dbReference type="EMBL" id="SVER01000011">
    <property type="protein sequence ID" value="MBE5919282.1"/>
    <property type="molecule type" value="Genomic_DNA"/>
</dbReference>
<name>A0A927U8X7_9FIRM</name>
<accession>A0A927U8X7</accession>
<feature type="compositionally biased region" description="Polar residues" evidence="4">
    <location>
        <begin position="259"/>
        <end position="269"/>
    </location>
</feature>
<proteinExistence type="inferred from homology"/>
<feature type="compositionally biased region" description="Low complexity" evidence="4">
    <location>
        <begin position="26"/>
        <end position="36"/>
    </location>
</feature>
<sequence>MADVKLDLIGGVTNGQYKKTAESQEATKSNTATSTSKTKDAKSTEYNQDMFLQLLVAEMQYQDPLQPTDNSQYVAQLASFTQIEAIQSVQSGMENIEGNSLVGNYVTLNVNGKEITGIVDFVQKDDEKGLMVSVDGQMYEKSKITSVVDGDYYMSKYVVSLFADEVKKLPNVEEVTVKDGEKIAGATAYYNALSQYPRSYDFLEEDVEKKYLEVLAQFEKLMKAVEEADKNSEVTSDTTEKVSDASSENTAEAEKNADMNISTDNTPEVNTEDEEVLVEGATEI</sequence>
<reference evidence="5" key="1">
    <citation type="submission" date="2019-04" db="EMBL/GenBank/DDBJ databases">
        <title>Evolution of Biomass-Degrading Anaerobic Consortia Revealed by Metagenomics.</title>
        <authorList>
            <person name="Peng X."/>
        </authorList>
    </citation>
    <scope>NUCLEOTIDE SEQUENCE</scope>
    <source>
        <strain evidence="5">SIG311</strain>
    </source>
</reference>
<dbReference type="GO" id="GO:0044781">
    <property type="term" value="P:bacterial-type flagellum organization"/>
    <property type="evidence" value="ECO:0007669"/>
    <property type="project" value="UniProtKB-UniRule"/>
</dbReference>
<comment type="caution">
    <text evidence="5">The sequence shown here is derived from an EMBL/GenBank/DDBJ whole genome shotgun (WGS) entry which is preliminary data.</text>
</comment>
<comment type="function">
    <text evidence="3">Required for flagellar hook formation. May act as a scaffolding protein.</text>
</comment>
<organism evidence="5 6">
    <name type="scientific">Pseudobutyrivibrio ruminis</name>
    <dbReference type="NCBI Taxonomy" id="46206"/>
    <lineage>
        <taxon>Bacteria</taxon>
        <taxon>Bacillati</taxon>
        <taxon>Bacillota</taxon>
        <taxon>Clostridia</taxon>
        <taxon>Lachnospirales</taxon>
        <taxon>Lachnospiraceae</taxon>
        <taxon>Pseudobutyrivibrio</taxon>
    </lineage>
</organism>
<dbReference type="AlphaFoldDB" id="A0A927U8X7"/>
<feature type="region of interest" description="Disordered" evidence="4">
    <location>
        <begin position="227"/>
        <end position="284"/>
    </location>
</feature>
<keyword evidence="2 3" id="KW-1005">Bacterial flagellum biogenesis</keyword>